<dbReference type="STRING" id="530584.SAMN05421630_112209"/>
<reference evidence="2 3" key="1">
    <citation type="submission" date="2016-10" db="EMBL/GenBank/DDBJ databases">
        <authorList>
            <person name="de Groot N.N."/>
        </authorList>
    </citation>
    <scope>NUCLEOTIDE SEQUENCE [LARGE SCALE GENOMIC DNA]</scope>
    <source>
        <strain evidence="2 3">CGMCC 4.5506</strain>
    </source>
</reference>
<dbReference type="OrthoDB" id="5145915at2"/>
<dbReference type="KEGG" id="pmad:BAY61_21425"/>
<gene>
    <name evidence="2" type="ORF">SAMN05421630_112209</name>
</gene>
<organism evidence="2 3">
    <name type="scientific">Prauserella marina</name>
    <dbReference type="NCBI Taxonomy" id="530584"/>
    <lineage>
        <taxon>Bacteria</taxon>
        <taxon>Bacillati</taxon>
        <taxon>Actinomycetota</taxon>
        <taxon>Actinomycetes</taxon>
        <taxon>Pseudonocardiales</taxon>
        <taxon>Pseudonocardiaceae</taxon>
        <taxon>Prauserella</taxon>
    </lineage>
</organism>
<dbReference type="Pfam" id="PF14280">
    <property type="entry name" value="DUF4365"/>
    <property type="match status" value="1"/>
</dbReference>
<dbReference type="InterPro" id="IPR025375">
    <property type="entry name" value="DUF4365"/>
</dbReference>
<proteinExistence type="predicted"/>
<keyword evidence="3" id="KW-1185">Reference proteome</keyword>
<protein>
    <recommendedName>
        <fullName evidence="1">DUF4365 domain-containing protein</fullName>
    </recommendedName>
</protein>
<feature type="domain" description="DUF4365" evidence="1">
    <location>
        <begin position="12"/>
        <end position="139"/>
    </location>
</feature>
<evidence type="ECO:0000313" key="2">
    <source>
        <dbReference type="EMBL" id="SDD80224.1"/>
    </source>
</evidence>
<dbReference type="AlphaFoldDB" id="A0A222VT84"/>
<evidence type="ECO:0000313" key="3">
    <source>
        <dbReference type="Proteomes" id="UP000199494"/>
    </source>
</evidence>
<dbReference type="EMBL" id="FMZE01000012">
    <property type="protein sequence ID" value="SDD80224.1"/>
    <property type="molecule type" value="Genomic_DNA"/>
</dbReference>
<accession>A0A222VT84</accession>
<evidence type="ECO:0000259" key="1">
    <source>
        <dbReference type="Pfam" id="PF14280"/>
    </source>
</evidence>
<name>A0A222VT84_9PSEU</name>
<dbReference type="Proteomes" id="UP000199494">
    <property type="component" value="Unassembled WGS sequence"/>
</dbReference>
<sequence length="461" mass="52015">MPKVPDARRAGRAAVNALRTLLERHNHIVQEVDGQNDFGEDLHVTFTENGEVAGDLVKIQVKGGRSWRRADGYAVPVGDHGDTWANGNIPVLCVVHDPDTGGLYWVNATKELRSARRDGEVLKTITISPNEQLADNSIVDFVAEVRHYLSLYRGNRVIQAQLGETAGVEFGPSDIVQHHVNVYGEDLIFWQRRGEGFATLLHSDLDWYPQHFGPEHFHPGGRPGLLPRAPGVAQTILNTAEAHWLEACIDAAQWAREPAAGEPPLHTNIDARDNYVARRIEHRLWIEPDALTRAIQKVRTDTTADHELITTLRELESDAEADAEALSTPWREMSEKARRLVTFYLVKEVRVGSPSLPIDEQFRIVWRCPRPTAEYGFGARIGQPSTRRLVNRELVLAFQLRPGDRIFWLSRYGNERGRTVSAVWDSEDTPGAVCVLFDQLMLGDTFWPEERFVRKVSAKTR</sequence>